<dbReference type="InterPro" id="IPR012127">
    <property type="entry name" value="Cyt_c_prime"/>
</dbReference>
<evidence type="ECO:0000256" key="4">
    <source>
        <dbReference type="ARBA" id="ARBA00022982"/>
    </source>
</evidence>
<keyword evidence="2 7" id="KW-0349">Heme</keyword>
<keyword evidence="3 6" id="KW-0479">Metal-binding</keyword>
<dbReference type="PROSITE" id="PS51257">
    <property type="entry name" value="PROKAR_LIPOPROTEIN"/>
    <property type="match status" value="1"/>
</dbReference>
<keyword evidence="1" id="KW-0813">Transport</keyword>
<evidence type="ECO:0000313" key="9">
    <source>
        <dbReference type="EMBL" id="TKA93303.1"/>
    </source>
</evidence>
<dbReference type="Pfam" id="PF01322">
    <property type="entry name" value="Cytochrom_C_2"/>
    <property type="match status" value="1"/>
</dbReference>
<evidence type="ECO:0000256" key="8">
    <source>
        <dbReference type="SAM" id="SignalP"/>
    </source>
</evidence>
<dbReference type="PIRSF" id="PIRSF000027">
    <property type="entry name" value="Cytc_c_prime"/>
    <property type="match status" value="1"/>
</dbReference>
<dbReference type="GO" id="GO:0009055">
    <property type="term" value="F:electron transfer activity"/>
    <property type="evidence" value="ECO:0007669"/>
    <property type="project" value="InterPro"/>
</dbReference>
<evidence type="ECO:0000256" key="1">
    <source>
        <dbReference type="ARBA" id="ARBA00022448"/>
    </source>
</evidence>
<evidence type="ECO:0000256" key="3">
    <source>
        <dbReference type="ARBA" id="ARBA00022723"/>
    </source>
</evidence>
<feature type="binding site" description="covalent" evidence="7">
    <location>
        <position position="151"/>
    </location>
    <ligand>
        <name>heme c</name>
        <dbReference type="ChEBI" id="CHEBI:61717"/>
    </ligand>
</feature>
<evidence type="ECO:0000256" key="5">
    <source>
        <dbReference type="ARBA" id="ARBA00023004"/>
    </source>
</evidence>
<dbReference type="GO" id="GO:0042597">
    <property type="term" value="C:periplasmic space"/>
    <property type="evidence" value="ECO:0007669"/>
    <property type="project" value="InterPro"/>
</dbReference>
<keyword evidence="8" id="KW-0732">Signal</keyword>
<gene>
    <name evidence="9" type="ORF">FA869_03765</name>
</gene>
<comment type="PTM">
    <text evidence="7">Binds 1 heme group per subunit.</text>
</comment>
<dbReference type="GO" id="GO:0020037">
    <property type="term" value="F:heme binding"/>
    <property type="evidence" value="ECO:0007669"/>
    <property type="project" value="InterPro"/>
</dbReference>
<accession>A0A4U0YW30</accession>
<dbReference type="GO" id="GO:0022900">
    <property type="term" value="P:electron transport chain"/>
    <property type="evidence" value="ECO:0007669"/>
    <property type="project" value="InterPro"/>
</dbReference>
<dbReference type="InterPro" id="IPR010980">
    <property type="entry name" value="Cyt_c/b562"/>
</dbReference>
<name>A0A4U0YW30_9GAMM</name>
<dbReference type="AlphaFoldDB" id="A0A4U0YW30"/>
<dbReference type="SUPFAM" id="SSF47175">
    <property type="entry name" value="Cytochromes"/>
    <property type="match status" value="1"/>
</dbReference>
<dbReference type="Proteomes" id="UP000305198">
    <property type="component" value="Unassembled WGS sequence"/>
</dbReference>
<dbReference type="PROSITE" id="PS51009">
    <property type="entry name" value="CYTCII"/>
    <property type="match status" value="1"/>
</dbReference>
<dbReference type="Gene3D" id="1.20.120.10">
    <property type="entry name" value="Cytochrome c/b562"/>
    <property type="match status" value="1"/>
</dbReference>
<evidence type="ECO:0000256" key="7">
    <source>
        <dbReference type="PIRSR" id="PIRSR000027-2"/>
    </source>
</evidence>
<comment type="caution">
    <text evidence="9">The sequence shown here is derived from an EMBL/GenBank/DDBJ whole genome shotgun (WGS) entry which is preliminary data.</text>
</comment>
<protein>
    <submittedName>
        <fullName evidence="9">Cytochrome c</fullName>
    </submittedName>
</protein>
<feature type="binding site" description="covalent" evidence="7">
    <location>
        <position position="154"/>
    </location>
    <ligand>
        <name>heme c</name>
        <dbReference type="ChEBI" id="CHEBI:61717"/>
    </ligand>
</feature>
<dbReference type="InterPro" id="IPR002321">
    <property type="entry name" value="Cyt_c_II"/>
</dbReference>
<feature type="signal peptide" evidence="8">
    <location>
        <begin position="1"/>
        <end position="27"/>
    </location>
</feature>
<reference evidence="9 10" key="1">
    <citation type="submission" date="2019-04" db="EMBL/GenBank/DDBJ databases">
        <title>Crypto-aerobic microbial life in anoxic (sulfidic) marine sediments.</title>
        <authorList>
            <person name="Bhattacharya S."/>
            <person name="Roy C."/>
            <person name="Mondal N."/>
            <person name="Sarkar J."/>
            <person name="Mandal S."/>
            <person name="Rameez M.J."/>
            <person name="Ghosh W."/>
        </authorList>
    </citation>
    <scope>NUCLEOTIDE SEQUENCE [LARGE SCALE GENOMIC DNA]</scope>
    <source>
        <strain evidence="9 10">SBBB</strain>
    </source>
</reference>
<evidence type="ECO:0000256" key="2">
    <source>
        <dbReference type="ARBA" id="ARBA00022617"/>
    </source>
</evidence>
<feature type="chain" id="PRO_5020331892" evidence="8">
    <location>
        <begin position="28"/>
        <end position="160"/>
    </location>
</feature>
<sequence length="160" mass="17270">MFQRDVTMFAVPTPKILLLAALGLALAGCGNETDPNSPEGKRQAAFKDFLSHSEPMGGMLRDRLPFDGDAFAAHAQALAASVEAPWAHFPEPGETEQKHAALPEVWTDSAGFAQAIDRYRDAVAELAEVTAQGVETPEQVTEAFSAVQQSCKGCHDNFRR</sequence>
<evidence type="ECO:0000256" key="6">
    <source>
        <dbReference type="PIRSR" id="PIRSR000027-1"/>
    </source>
</evidence>
<feature type="binding site" description="axial binding residue" evidence="6">
    <location>
        <position position="155"/>
    </location>
    <ligand>
        <name>heme c</name>
        <dbReference type="ChEBI" id="CHEBI:61717"/>
    </ligand>
    <ligandPart>
        <name>Fe</name>
        <dbReference type="ChEBI" id="CHEBI:18248"/>
    </ligandPart>
</feature>
<dbReference type="EMBL" id="SWAV01000001">
    <property type="protein sequence ID" value="TKA93303.1"/>
    <property type="molecule type" value="Genomic_DNA"/>
</dbReference>
<evidence type="ECO:0000313" key="10">
    <source>
        <dbReference type="Proteomes" id="UP000305198"/>
    </source>
</evidence>
<keyword evidence="4" id="KW-0249">Electron transport</keyword>
<organism evidence="9 10">
    <name type="scientific">Halopseudomonas bauzanensis</name>
    <dbReference type="NCBI Taxonomy" id="653930"/>
    <lineage>
        <taxon>Bacteria</taxon>
        <taxon>Pseudomonadati</taxon>
        <taxon>Pseudomonadota</taxon>
        <taxon>Gammaproteobacteria</taxon>
        <taxon>Pseudomonadales</taxon>
        <taxon>Pseudomonadaceae</taxon>
        <taxon>Halopseudomonas</taxon>
    </lineage>
</organism>
<dbReference type="GO" id="GO:0005506">
    <property type="term" value="F:iron ion binding"/>
    <property type="evidence" value="ECO:0007669"/>
    <property type="project" value="InterPro"/>
</dbReference>
<proteinExistence type="predicted"/>
<keyword evidence="5 6" id="KW-0408">Iron</keyword>